<dbReference type="AlphaFoldDB" id="A0A0C2XTL6"/>
<dbReference type="EMBL" id="KN824280">
    <property type="protein sequence ID" value="KIM32247.1"/>
    <property type="molecule type" value="Genomic_DNA"/>
</dbReference>
<accession>A0A0C2XTL6</accession>
<dbReference type="Proteomes" id="UP000054097">
    <property type="component" value="Unassembled WGS sequence"/>
</dbReference>
<organism evidence="1 2">
    <name type="scientific">Serendipita vermifera MAFF 305830</name>
    <dbReference type="NCBI Taxonomy" id="933852"/>
    <lineage>
        <taxon>Eukaryota</taxon>
        <taxon>Fungi</taxon>
        <taxon>Dikarya</taxon>
        <taxon>Basidiomycota</taxon>
        <taxon>Agaricomycotina</taxon>
        <taxon>Agaricomycetes</taxon>
        <taxon>Sebacinales</taxon>
        <taxon>Serendipitaceae</taxon>
        <taxon>Serendipita</taxon>
    </lineage>
</organism>
<name>A0A0C2XTL6_SERVB</name>
<evidence type="ECO:0000313" key="2">
    <source>
        <dbReference type="Proteomes" id="UP000054097"/>
    </source>
</evidence>
<sequence length="680" mass="77375">MDILTQCHRIPEILKLTLPSDSMGYLSDSSKEKYWLQFCRTPPDQWYADSRRRIPNFLFLLLRDIPLPSQNTRAQLELTIRLSRWRNSGAALPIEGSVAPSSTRNVDETALKTSRVLVNPFLKITDWSSQTNDDRFKATLVRMMQVMTIPGEKLSPEFLDLLLWRFEALALGTHPDTDSNSCLSAPHDLCSRLIDQNNMDDKRHYLSLHRGFTLLLARNLGSFSGEELVQRIKQIITMLWILNSLESRRIRDDIIKRPRGMDNFFEENQKILKRWMIGPYLGPQIYEILHYLGLAQAQAPKPLSLWRSTTSGGTNNLVFLEVLMQIDRIILSCGIKDSDHFTMINLLCQDIELGPPEEFIDLFTSYRGRVLHNIQDPCLQLLAKAAGGSAAESLRLPFIDVSSPRQESYTRVATHVFKIQENPEALCILPLCASLWHFAPKQTDQLNKQALSEMNVLMRLENIFQCDILCPSHFNGEGHLLLHVFSALGRYKPVKNMEEFTDIPKDKFVLDALLMILLLPEEHDEVSPQALGQEVDPQCLSRIVDMCKRIKKNQFTLLTLLADLIPSITISPGLAAEDVEVMSFCINAALCLPRDPRSIVIIPIITTRLLEFRDEMMELKIRTKKQNLVASKKAEMTADSLKTLLASMLVFGGQSRRLLSCARMHKEGNPALGWLSVNLD</sequence>
<keyword evidence="2" id="KW-1185">Reference proteome</keyword>
<proteinExistence type="predicted"/>
<evidence type="ECO:0000313" key="1">
    <source>
        <dbReference type="EMBL" id="KIM32247.1"/>
    </source>
</evidence>
<protein>
    <submittedName>
        <fullName evidence="1">Uncharacterized protein</fullName>
    </submittedName>
</protein>
<reference evidence="1 2" key="1">
    <citation type="submission" date="2014-04" db="EMBL/GenBank/DDBJ databases">
        <authorList>
            <consortium name="DOE Joint Genome Institute"/>
            <person name="Kuo A."/>
            <person name="Zuccaro A."/>
            <person name="Kohler A."/>
            <person name="Nagy L.G."/>
            <person name="Floudas D."/>
            <person name="Copeland A."/>
            <person name="Barry K.W."/>
            <person name="Cichocki N."/>
            <person name="Veneault-Fourrey C."/>
            <person name="LaButti K."/>
            <person name="Lindquist E.A."/>
            <person name="Lipzen A."/>
            <person name="Lundell T."/>
            <person name="Morin E."/>
            <person name="Murat C."/>
            <person name="Sun H."/>
            <person name="Tunlid A."/>
            <person name="Henrissat B."/>
            <person name="Grigoriev I.V."/>
            <person name="Hibbett D.S."/>
            <person name="Martin F."/>
            <person name="Nordberg H.P."/>
            <person name="Cantor M.N."/>
            <person name="Hua S.X."/>
        </authorList>
    </citation>
    <scope>NUCLEOTIDE SEQUENCE [LARGE SCALE GENOMIC DNA]</scope>
    <source>
        <strain evidence="1 2">MAFF 305830</strain>
    </source>
</reference>
<reference evidence="2" key="2">
    <citation type="submission" date="2015-01" db="EMBL/GenBank/DDBJ databases">
        <title>Evolutionary Origins and Diversification of the Mycorrhizal Mutualists.</title>
        <authorList>
            <consortium name="DOE Joint Genome Institute"/>
            <consortium name="Mycorrhizal Genomics Consortium"/>
            <person name="Kohler A."/>
            <person name="Kuo A."/>
            <person name="Nagy L.G."/>
            <person name="Floudas D."/>
            <person name="Copeland A."/>
            <person name="Barry K.W."/>
            <person name="Cichocki N."/>
            <person name="Veneault-Fourrey C."/>
            <person name="LaButti K."/>
            <person name="Lindquist E.A."/>
            <person name="Lipzen A."/>
            <person name="Lundell T."/>
            <person name="Morin E."/>
            <person name="Murat C."/>
            <person name="Riley R."/>
            <person name="Ohm R."/>
            <person name="Sun H."/>
            <person name="Tunlid A."/>
            <person name="Henrissat B."/>
            <person name="Grigoriev I.V."/>
            <person name="Hibbett D.S."/>
            <person name="Martin F."/>
        </authorList>
    </citation>
    <scope>NUCLEOTIDE SEQUENCE [LARGE SCALE GENOMIC DNA]</scope>
    <source>
        <strain evidence="2">MAFF 305830</strain>
    </source>
</reference>
<dbReference type="HOGENOM" id="CLU_010871_1_0_1"/>
<gene>
    <name evidence="1" type="ORF">M408DRAFT_20565</name>
</gene>